<evidence type="ECO:0000313" key="5">
    <source>
        <dbReference type="Proteomes" id="UP000001554"/>
    </source>
</evidence>
<dbReference type="GeneID" id="118427303"/>
<organism evidence="5 6">
    <name type="scientific">Branchiostoma floridae</name>
    <name type="common">Florida lancelet</name>
    <name type="synonym">Amphioxus</name>
    <dbReference type="NCBI Taxonomy" id="7739"/>
    <lineage>
        <taxon>Eukaryota</taxon>
        <taxon>Metazoa</taxon>
        <taxon>Chordata</taxon>
        <taxon>Cephalochordata</taxon>
        <taxon>Leptocardii</taxon>
        <taxon>Amphioxiformes</taxon>
        <taxon>Branchiostomatidae</taxon>
        <taxon>Branchiostoma</taxon>
    </lineage>
</organism>
<dbReference type="OMA" id="GQDENAC"/>
<feature type="domain" description="Snake toxin/toxin-like" evidence="4">
    <location>
        <begin position="27"/>
        <end position="108"/>
    </location>
</feature>
<dbReference type="InterPro" id="IPR045860">
    <property type="entry name" value="Snake_toxin-like_sf"/>
</dbReference>
<accession>A0A9J7M192</accession>
<evidence type="ECO:0000256" key="3">
    <source>
        <dbReference type="SAM" id="SignalP"/>
    </source>
</evidence>
<feature type="signal peptide" evidence="3">
    <location>
        <begin position="1"/>
        <end position="24"/>
    </location>
</feature>
<dbReference type="Gene3D" id="2.10.60.10">
    <property type="entry name" value="CD59"/>
    <property type="match status" value="1"/>
</dbReference>
<gene>
    <name evidence="6" type="primary">LOC118427303</name>
</gene>
<feature type="chain" id="PRO_5039944004" evidence="3">
    <location>
        <begin position="25"/>
        <end position="143"/>
    </location>
</feature>
<reference evidence="5" key="1">
    <citation type="journal article" date="2020" name="Nat. Ecol. Evol.">
        <title>Deeply conserved synteny resolves early events in vertebrate evolution.</title>
        <authorList>
            <person name="Simakov O."/>
            <person name="Marletaz F."/>
            <person name="Yue J.X."/>
            <person name="O'Connell B."/>
            <person name="Jenkins J."/>
            <person name="Brandt A."/>
            <person name="Calef R."/>
            <person name="Tung C.H."/>
            <person name="Huang T.K."/>
            <person name="Schmutz J."/>
            <person name="Satoh N."/>
            <person name="Yu J.K."/>
            <person name="Putnam N.H."/>
            <person name="Green R.E."/>
            <person name="Rokhsar D.S."/>
        </authorList>
    </citation>
    <scope>NUCLEOTIDE SEQUENCE [LARGE SCALE GENOMIC DNA]</scope>
    <source>
        <strain evidence="5">S238N-H82</strain>
    </source>
</reference>
<dbReference type="RefSeq" id="XP_035692907.1">
    <property type="nucleotide sequence ID" value="XM_035837014.1"/>
</dbReference>
<dbReference type="Proteomes" id="UP000001554">
    <property type="component" value="Chromosome 12"/>
</dbReference>
<name>A0A9J7M192_BRAFL</name>
<sequence length="143" mass="15802">MNLSFHRRLVLVCALLLCWACIGAYGLQCYACLQQISHAACNRMAPENCTGQDENACYTQVERYLHTGKKITKGCSNTVRCQKGQSLNHDCDRPPRKCTYCCVGNLCNRSNGQQRALSHGVLFTTGVALTTVFYLTITSGLDV</sequence>
<dbReference type="InterPro" id="IPR035076">
    <property type="entry name" value="Toxin/TOLIP"/>
</dbReference>
<evidence type="ECO:0000256" key="1">
    <source>
        <dbReference type="ARBA" id="ARBA00022729"/>
    </source>
</evidence>
<keyword evidence="2" id="KW-1015">Disulfide bond</keyword>
<evidence type="ECO:0000259" key="4">
    <source>
        <dbReference type="Pfam" id="PF00087"/>
    </source>
</evidence>
<keyword evidence="1 3" id="KW-0732">Signal</keyword>
<evidence type="ECO:0000256" key="2">
    <source>
        <dbReference type="ARBA" id="ARBA00023157"/>
    </source>
</evidence>
<keyword evidence="5" id="KW-1185">Reference proteome</keyword>
<dbReference type="KEGG" id="bfo:118427303"/>
<dbReference type="SUPFAM" id="SSF57302">
    <property type="entry name" value="Snake toxin-like"/>
    <property type="match status" value="1"/>
</dbReference>
<dbReference type="PANTHER" id="PTHR10036">
    <property type="entry name" value="CD59 GLYCOPROTEIN"/>
    <property type="match status" value="1"/>
</dbReference>
<reference evidence="6" key="2">
    <citation type="submission" date="2025-08" db="UniProtKB">
        <authorList>
            <consortium name="RefSeq"/>
        </authorList>
    </citation>
    <scope>IDENTIFICATION</scope>
    <source>
        <strain evidence="6">S238N-H82</strain>
        <tissue evidence="6">Testes</tissue>
    </source>
</reference>
<dbReference type="AlphaFoldDB" id="A0A9J7M192"/>
<protein>
    <submittedName>
        <fullName evidence="6">Ly6/PLAUR domain-containing protein 6-like</fullName>
    </submittedName>
</protein>
<dbReference type="Pfam" id="PF00087">
    <property type="entry name" value="Toxin_TOLIP"/>
    <property type="match status" value="1"/>
</dbReference>
<dbReference type="OrthoDB" id="10009635at2759"/>
<proteinExistence type="predicted"/>
<dbReference type="PANTHER" id="PTHR10036:SF3">
    <property type="entry name" value="PROTEIN SLEEPLESS-RELATED"/>
    <property type="match status" value="1"/>
</dbReference>
<evidence type="ECO:0000313" key="6">
    <source>
        <dbReference type="RefSeq" id="XP_035692907.1"/>
    </source>
</evidence>